<sequence>MLPYTSHVKSIRESTLFPWEVIFGVMAERQMYFSFYVLYQIFSGSNVLHTLW</sequence>
<evidence type="ECO:0000313" key="1">
    <source>
        <dbReference type="EMBL" id="JAH56672.1"/>
    </source>
</evidence>
<reference evidence="1" key="1">
    <citation type="submission" date="2014-11" db="EMBL/GenBank/DDBJ databases">
        <authorList>
            <person name="Amaro Gonzalez C."/>
        </authorList>
    </citation>
    <scope>NUCLEOTIDE SEQUENCE</scope>
</reference>
<reference evidence="1" key="2">
    <citation type="journal article" date="2015" name="Fish Shellfish Immunol.">
        <title>Early steps in the European eel (Anguilla anguilla)-Vibrio vulnificus interaction in the gills: Role of the RtxA13 toxin.</title>
        <authorList>
            <person name="Callol A."/>
            <person name="Pajuelo D."/>
            <person name="Ebbesson L."/>
            <person name="Teles M."/>
            <person name="MacKenzie S."/>
            <person name="Amaro C."/>
        </authorList>
    </citation>
    <scope>NUCLEOTIDE SEQUENCE</scope>
</reference>
<organism evidence="1">
    <name type="scientific">Anguilla anguilla</name>
    <name type="common">European freshwater eel</name>
    <name type="synonym">Muraena anguilla</name>
    <dbReference type="NCBI Taxonomy" id="7936"/>
    <lineage>
        <taxon>Eukaryota</taxon>
        <taxon>Metazoa</taxon>
        <taxon>Chordata</taxon>
        <taxon>Craniata</taxon>
        <taxon>Vertebrata</taxon>
        <taxon>Euteleostomi</taxon>
        <taxon>Actinopterygii</taxon>
        <taxon>Neopterygii</taxon>
        <taxon>Teleostei</taxon>
        <taxon>Anguilliformes</taxon>
        <taxon>Anguillidae</taxon>
        <taxon>Anguilla</taxon>
    </lineage>
</organism>
<protein>
    <submittedName>
        <fullName evidence="1">Uncharacterized protein</fullName>
    </submittedName>
</protein>
<dbReference type="AlphaFoldDB" id="A0A0E9TT68"/>
<proteinExistence type="predicted"/>
<name>A0A0E9TT68_ANGAN</name>
<dbReference type="EMBL" id="GBXM01051905">
    <property type="protein sequence ID" value="JAH56672.1"/>
    <property type="molecule type" value="Transcribed_RNA"/>
</dbReference>
<accession>A0A0E9TT68</accession>